<evidence type="ECO:0000313" key="7">
    <source>
        <dbReference type="Proteomes" id="UP001332243"/>
    </source>
</evidence>
<proteinExistence type="inferred from homology"/>
<evidence type="ECO:0000256" key="1">
    <source>
        <dbReference type="ARBA" id="ARBA00005254"/>
    </source>
</evidence>
<name>A0ABU7S5H2_9ACTN</name>
<evidence type="ECO:0000256" key="4">
    <source>
        <dbReference type="ARBA" id="ARBA00023717"/>
    </source>
</evidence>
<dbReference type="Gene3D" id="1.10.12.10">
    <property type="entry name" value="Lyase 2-enoyl-coa Hydratase, Chain A, domain 2"/>
    <property type="match status" value="1"/>
</dbReference>
<dbReference type="PANTHER" id="PTHR11941">
    <property type="entry name" value="ENOYL-COA HYDRATASE-RELATED"/>
    <property type="match status" value="1"/>
</dbReference>
<protein>
    <submittedName>
        <fullName evidence="6">Enoyl-CoA hydratase-related protein</fullName>
    </submittedName>
</protein>
<evidence type="ECO:0000256" key="3">
    <source>
        <dbReference type="ARBA" id="ARBA00023709"/>
    </source>
</evidence>
<dbReference type="SUPFAM" id="SSF52096">
    <property type="entry name" value="ClpP/crotonase"/>
    <property type="match status" value="1"/>
</dbReference>
<keyword evidence="7" id="KW-1185">Reference proteome</keyword>
<dbReference type="Gene3D" id="3.90.226.10">
    <property type="entry name" value="2-enoyl-CoA Hydratase, Chain A, domain 1"/>
    <property type="match status" value="1"/>
</dbReference>
<dbReference type="Proteomes" id="UP001332243">
    <property type="component" value="Unassembled WGS sequence"/>
</dbReference>
<gene>
    <name evidence="6" type="ORF">V1633_36775</name>
</gene>
<evidence type="ECO:0000313" key="6">
    <source>
        <dbReference type="EMBL" id="MEE6264017.1"/>
    </source>
</evidence>
<evidence type="ECO:0000256" key="5">
    <source>
        <dbReference type="RuleBase" id="RU003707"/>
    </source>
</evidence>
<comment type="caution">
    <text evidence="6">The sequence shown here is derived from an EMBL/GenBank/DDBJ whole genome shotgun (WGS) entry which is preliminary data.</text>
</comment>
<dbReference type="RefSeq" id="WP_331218808.1">
    <property type="nucleotide sequence ID" value="NZ_JAZGQK010000050.1"/>
</dbReference>
<comment type="catalytic activity">
    <reaction evidence="3">
        <text>a (3S)-3-hydroxyacyl-CoA = a (2E)-enoyl-CoA + H2O</text>
        <dbReference type="Rhea" id="RHEA:16105"/>
        <dbReference type="ChEBI" id="CHEBI:15377"/>
        <dbReference type="ChEBI" id="CHEBI:57318"/>
        <dbReference type="ChEBI" id="CHEBI:58856"/>
        <dbReference type="EC" id="4.2.1.17"/>
    </reaction>
</comment>
<dbReference type="InterPro" id="IPR029045">
    <property type="entry name" value="ClpP/crotonase-like_dom_sf"/>
</dbReference>
<dbReference type="PROSITE" id="PS00166">
    <property type="entry name" value="ENOYL_COA_HYDRATASE"/>
    <property type="match status" value="1"/>
</dbReference>
<accession>A0ABU7S5H2</accession>
<reference evidence="6 7" key="1">
    <citation type="submission" date="2024-01" db="EMBL/GenBank/DDBJ databases">
        <title>Genome insights into Plantactinospora sonchi sp. nov.</title>
        <authorList>
            <person name="Wang L."/>
        </authorList>
    </citation>
    <scope>NUCLEOTIDE SEQUENCE [LARGE SCALE GENOMIC DNA]</scope>
    <source>
        <strain evidence="6 7">NEAU-QY2</strain>
    </source>
</reference>
<dbReference type="EMBL" id="JAZGQK010000050">
    <property type="protein sequence ID" value="MEE6264017.1"/>
    <property type="molecule type" value="Genomic_DNA"/>
</dbReference>
<keyword evidence="2" id="KW-0456">Lyase</keyword>
<sequence>MNTIGTDHVRVERDGAIARVVIDRPPVNAITLDDYRAITDVFTQISGAHDVHCVVLTAAGQRAFCAGLDLREFLASTPEQDPARAVVVRATFESVRTCAVPVIAAVNGPALGAGAVLASVCDIRIAARTATIGLPEINVGRCGGGAYLGRLVPQGALRRMFFTGDPVDATEAYRIGLFDEVVEADELSAAADRLARRIAGKSPIGLRYGKTALNEIEGLPVERGYPIEQGYSTRLMMTEDAREAAQAVLEKRTPVWRGR</sequence>
<organism evidence="6 7">
    <name type="scientific">Plantactinospora sonchi</name>
    <dbReference type="NCBI Taxonomy" id="1544735"/>
    <lineage>
        <taxon>Bacteria</taxon>
        <taxon>Bacillati</taxon>
        <taxon>Actinomycetota</taxon>
        <taxon>Actinomycetes</taxon>
        <taxon>Micromonosporales</taxon>
        <taxon>Micromonosporaceae</taxon>
        <taxon>Plantactinospora</taxon>
    </lineage>
</organism>
<dbReference type="PANTHER" id="PTHR11941:SF54">
    <property type="entry name" value="ENOYL-COA HYDRATASE, MITOCHONDRIAL"/>
    <property type="match status" value="1"/>
</dbReference>
<comment type="similarity">
    <text evidence="1 5">Belongs to the enoyl-CoA hydratase/isomerase family.</text>
</comment>
<dbReference type="Pfam" id="PF00378">
    <property type="entry name" value="ECH_1"/>
    <property type="match status" value="1"/>
</dbReference>
<evidence type="ECO:0000256" key="2">
    <source>
        <dbReference type="ARBA" id="ARBA00023239"/>
    </source>
</evidence>
<comment type="catalytic activity">
    <reaction evidence="4">
        <text>a 4-saturated-(3S)-3-hydroxyacyl-CoA = a (3E)-enoyl-CoA + H2O</text>
        <dbReference type="Rhea" id="RHEA:20724"/>
        <dbReference type="ChEBI" id="CHEBI:15377"/>
        <dbReference type="ChEBI" id="CHEBI:58521"/>
        <dbReference type="ChEBI" id="CHEBI:137480"/>
        <dbReference type="EC" id="4.2.1.17"/>
    </reaction>
</comment>
<dbReference type="InterPro" id="IPR001753">
    <property type="entry name" value="Enoyl-CoA_hydra/iso"/>
</dbReference>
<dbReference type="InterPro" id="IPR014748">
    <property type="entry name" value="Enoyl-CoA_hydra_C"/>
</dbReference>
<dbReference type="InterPro" id="IPR018376">
    <property type="entry name" value="Enoyl-CoA_hyd/isom_CS"/>
</dbReference>
<dbReference type="CDD" id="cd06558">
    <property type="entry name" value="crotonase-like"/>
    <property type="match status" value="1"/>
</dbReference>